<dbReference type="AlphaFoldDB" id="A0A915I455"/>
<sequence>MEKVRPSTAAVQSSSSSPNDTNSNNLLDVEGLQFNITVLPEQSKDVLMPARRTFPPLRCNYQGAPEEPQLQPQPQQWLQQYETPHELLLCAGDQ</sequence>
<evidence type="ECO:0000313" key="2">
    <source>
        <dbReference type="Proteomes" id="UP000887565"/>
    </source>
</evidence>
<organism evidence="2 3">
    <name type="scientific">Romanomermis culicivorax</name>
    <name type="common">Nematode worm</name>
    <dbReference type="NCBI Taxonomy" id="13658"/>
    <lineage>
        <taxon>Eukaryota</taxon>
        <taxon>Metazoa</taxon>
        <taxon>Ecdysozoa</taxon>
        <taxon>Nematoda</taxon>
        <taxon>Enoplea</taxon>
        <taxon>Dorylaimia</taxon>
        <taxon>Mermithida</taxon>
        <taxon>Mermithoidea</taxon>
        <taxon>Mermithidae</taxon>
        <taxon>Romanomermis</taxon>
    </lineage>
</organism>
<feature type="compositionally biased region" description="Low complexity" evidence="1">
    <location>
        <begin position="13"/>
        <end position="25"/>
    </location>
</feature>
<evidence type="ECO:0000313" key="3">
    <source>
        <dbReference type="WBParaSite" id="nRc.2.0.1.t08620-RA"/>
    </source>
</evidence>
<accession>A0A915I455</accession>
<feature type="region of interest" description="Disordered" evidence="1">
    <location>
        <begin position="1"/>
        <end position="26"/>
    </location>
</feature>
<reference evidence="3" key="1">
    <citation type="submission" date="2022-11" db="UniProtKB">
        <authorList>
            <consortium name="WormBaseParasite"/>
        </authorList>
    </citation>
    <scope>IDENTIFICATION</scope>
</reference>
<name>A0A915I455_ROMCU</name>
<dbReference type="Proteomes" id="UP000887565">
    <property type="component" value="Unplaced"/>
</dbReference>
<protein>
    <submittedName>
        <fullName evidence="3">Uncharacterized protein</fullName>
    </submittedName>
</protein>
<keyword evidence="2" id="KW-1185">Reference proteome</keyword>
<proteinExistence type="predicted"/>
<evidence type="ECO:0000256" key="1">
    <source>
        <dbReference type="SAM" id="MobiDB-lite"/>
    </source>
</evidence>
<dbReference type="WBParaSite" id="nRc.2.0.1.t08620-RA">
    <property type="protein sequence ID" value="nRc.2.0.1.t08620-RA"/>
    <property type="gene ID" value="nRc.2.0.1.g08620"/>
</dbReference>